<comment type="caution">
    <text evidence="1">The sequence shown here is derived from an EMBL/GenBank/DDBJ whole genome shotgun (WGS) entry which is preliminary data.</text>
</comment>
<dbReference type="Proteomes" id="UP001454036">
    <property type="component" value="Unassembled WGS sequence"/>
</dbReference>
<dbReference type="EMBL" id="BAABME010037969">
    <property type="protein sequence ID" value="GAA0165458.1"/>
    <property type="molecule type" value="Genomic_DNA"/>
</dbReference>
<protein>
    <submittedName>
        <fullName evidence="1">Uncharacterized protein</fullName>
    </submittedName>
</protein>
<organism evidence="1 2">
    <name type="scientific">Lithospermum erythrorhizon</name>
    <name type="common">Purple gromwell</name>
    <name type="synonym">Lithospermum officinale var. erythrorhizon</name>
    <dbReference type="NCBI Taxonomy" id="34254"/>
    <lineage>
        <taxon>Eukaryota</taxon>
        <taxon>Viridiplantae</taxon>
        <taxon>Streptophyta</taxon>
        <taxon>Embryophyta</taxon>
        <taxon>Tracheophyta</taxon>
        <taxon>Spermatophyta</taxon>
        <taxon>Magnoliopsida</taxon>
        <taxon>eudicotyledons</taxon>
        <taxon>Gunneridae</taxon>
        <taxon>Pentapetalae</taxon>
        <taxon>asterids</taxon>
        <taxon>lamiids</taxon>
        <taxon>Boraginales</taxon>
        <taxon>Boraginaceae</taxon>
        <taxon>Boraginoideae</taxon>
        <taxon>Lithospermeae</taxon>
        <taxon>Lithospermum</taxon>
    </lineage>
</organism>
<dbReference type="AlphaFoldDB" id="A0AAV3QP46"/>
<gene>
    <name evidence="1" type="ORF">LIER_43716</name>
</gene>
<accession>A0AAV3QP46</accession>
<evidence type="ECO:0000313" key="2">
    <source>
        <dbReference type="Proteomes" id="UP001454036"/>
    </source>
</evidence>
<evidence type="ECO:0000313" key="1">
    <source>
        <dbReference type="EMBL" id="GAA0165458.1"/>
    </source>
</evidence>
<keyword evidence="2" id="KW-1185">Reference proteome</keyword>
<name>A0AAV3QP46_LITER</name>
<reference evidence="1 2" key="1">
    <citation type="submission" date="2024-01" db="EMBL/GenBank/DDBJ databases">
        <title>The complete chloroplast genome sequence of Lithospermum erythrorhizon: insights into the phylogenetic relationship among Boraginaceae species and the maternal lineages of purple gromwells.</title>
        <authorList>
            <person name="Okada T."/>
            <person name="Watanabe K."/>
        </authorList>
    </citation>
    <scope>NUCLEOTIDE SEQUENCE [LARGE SCALE GENOMIC DNA]</scope>
</reference>
<sequence length="132" mass="14916">MASELTGGLLTKLSREGPKAIRLSRKYLVLHKVALLNWLPILHSASLTETMTFLLYHIGTKREFNIGRFTFDQVVKHLDSYAITLAIAYPMMICGVLLNQHYPNILKKSDVQGEALEELLITKKITVMNPCC</sequence>
<proteinExistence type="predicted"/>